<evidence type="ECO:0000256" key="5">
    <source>
        <dbReference type="ARBA" id="ARBA00022840"/>
    </source>
</evidence>
<keyword evidence="5" id="KW-0067">ATP-binding</keyword>
<accession>A0A5E8CMB2</accession>
<evidence type="ECO:0000256" key="1">
    <source>
        <dbReference type="ARBA" id="ARBA00004141"/>
    </source>
</evidence>
<dbReference type="InterPro" id="IPR013525">
    <property type="entry name" value="ABC2_TM"/>
</dbReference>
<dbReference type="InterPro" id="IPR003593">
    <property type="entry name" value="AAA+_ATPase"/>
</dbReference>
<keyword evidence="3 8" id="KW-0812">Transmembrane</keyword>
<dbReference type="GO" id="GO:0005524">
    <property type="term" value="F:ATP binding"/>
    <property type="evidence" value="ECO:0007669"/>
    <property type="project" value="UniProtKB-KW"/>
</dbReference>
<dbReference type="PROSITE" id="PS50893">
    <property type="entry name" value="ABC_TRANSPORTER_2"/>
    <property type="match status" value="1"/>
</dbReference>
<dbReference type="Pfam" id="PF00005">
    <property type="entry name" value="ABC_tran"/>
    <property type="match status" value="1"/>
</dbReference>
<evidence type="ECO:0000256" key="2">
    <source>
        <dbReference type="ARBA" id="ARBA00022448"/>
    </source>
</evidence>
<comment type="subcellular location">
    <subcellularLocation>
        <location evidence="1">Membrane</location>
        <topology evidence="1">Multi-pass membrane protein</topology>
    </subcellularLocation>
</comment>
<dbReference type="SUPFAM" id="SSF52540">
    <property type="entry name" value="P-loop containing nucleoside triphosphate hydrolases"/>
    <property type="match status" value="1"/>
</dbReference>
<feature type="transmembrane region" description="Helical" evidence="8">
    <location>
        <begin position="314"/>
        <end position="331"/>
    </location>
</feature>
<dbReference type="Pfam" id="PF01061">
    <property type="entry name" value="ABC2_membrane"/>
    <property type="match status" value="1"/>
</dbReference>
<dbReference type="GO" id="GO:0140359">
    <property type="term" value="F:ABC-type transporter activity"/>
    <property type="evidence" value="ECO:0007669"/>
    <property type="project" value="InterPro"/>
</dbReference>
<dbReference type="GO" id="GO:0016020">
    <property type="term" value="C:membrane"/>
    <property type="evidence" value="ECO:0007669"/>
    <property type="project" value="UniProtKB-SubCell"/>
</dbReference>
<proteinExistence type="predicted"/>
<dbReference type="InterPro" id="IPR017871">
    <property type="entry name" value="ABC_transporter-like_CS"/>
</dbReference>
<dbReference type="EMBL" id="CABVLZ010000007">
    <property type="protein sequence ID" value="VVU95652.1"/>
    <property type="molecule type" value="Genomic_DNA"/>
</dbReference>
<dbReference type="AlphaFoldDB" id="A0A5E8CMB2"/>
<gene>
    <name evidence="10" type="ORF">CPAV1605_1405</name>
</gene>
<dbReference type="InterPro" id="IPR003439">
    <property type="entry name" value="ABC_transporter-like_ATP-bd"/>
</dbReference>
<feature type="transmembrane region" description="Helical" evidence="8">
    <location>
        <begin position="418"/>
        <end position="442"/>
    </location>
</feature>
<sequence length="583" mass="66671">MNLFSLQNISYEINDKLILNNLNMHIVENKLTCILGKSGAGKTTLLSLLAGRILKGDITGNLKVGINNFDKKRIKRKIAYVKQKDIMSDNLTVFELINLCANLKINTTKGEIKNKVDEIINILDLNECKNVIIGNDMNKGISGGQKKRVAIALELIHDPDIIFLDEPTSGLDTYNAYNVMKILNFLSLKNKTIITILHQPASEIYNLIDYLIVLDNGKCCYSDKQELFIPYLKSLNFNCPIYTNPTDYLFMEILNSEDNVKQMIINNNIEFTPNSICLDCNVTQPKTFLQLSRILFKRRLQEIYRNKRAFKTKIYQSIFLSIIIALIYQGLDTSQESVQNRIGLLFFLSMQIFMSAVYGSIHLFYADKIVFKREYDSQWYTLSSYFLTRCISEIPVSILNSLILSTIIYFAVGLHNTFIRYIIFTAIISFCTLCGNGFGFLIGTIFSRLEIGLAVSPAIIVPILLFSGLFQNINSIPIYLSWIKYISPIQYSFNSLAQNEFTGLEFNCNSTQKDCLYENGEDVLNYLNFNELSISINILIMFVIYCVLMVLSYLFLKRSVLKRAYNPYKGLNTDNHSTKISMV</sequence>
<evidence type="ECO:0000259" key="9">
    <source>
        <dbReference type="PROSITE" id="PS50893"/>
    </source>
</evidence>
<dbReference type="Gene3D" id="3.40.50.300">
    <property type="entry name" value="P-loop containing nucleotide triphosphate hydrolases"/>
    <property type="match status" value="1"/>
</dbReference>
<keyword evidence="7 8" id="KW-0472">Membrane</keyword>
<dbReference type="InterPro" id="IPR050352">
    <property type="entry name" value="ABCG_transporters"/>
</dbReference>
<keyword evidence="6 8" id="KW-1133">Transmembrane helix</keyword>
<evidence type="ECO:0000256" key="7">
    <source>
        <dbReference type="ARBA" id="ARBA00023136"/>
    </source>
</evidence>
<feature type="transmembrane region" description="Helical" evidence="8">
    <location>
        <begin position="343"/>
        <end position="365"/>
    </location>
</feature>
<dbReference type="SMART" id="SM00382">
    <property type="entry name" value="AAA"/>
    <property type="match status" value="1"/>
</dbReference>
<dbReference type="PROSITE" id="PS00211">
    <property type="entry name" value="ABC_TRANSPORTER_1"/>
    <property type="match status" value="1"/>
</dbReference>
<dbReference type="InterPro" id="IPR027417">
    <property type="entry name" value="P-loop_NTPase"/>
</dbReference>
<evidence type="ECO:0000313" key="10">
    <source>
        <dbReference type="EMBL" id="VVU95652.1"/>
    </source>
</evidence>
<keyword evidence="4" id="KW-0547">Nucleotide-binding</keyword>
<evidence type="ECO:0000256" key="4">
    <source>
        <dbReference type="ARBA" id="ARBA00022741"/>
    </source>
</evidence>
<evidence type="ECO:0000256" key="3">
    <source>
        <dbReference type="ARBA" id="ARBA00022692"/>
    </source>
</evidence>
<keyword evidence="2" id="KW-0813">Transport</keyword>
<dbReference type="PANTHER" id="PTHR48041">
    <property type="entry name" value="ABC TRANSPORTER G FAMILY MEMBER 28"/>
    <property type="match status" value="1"/>
</dbReference>
<feature type="transmembrane region" description="Helical" evidence="8">
    <location>
        <begin position="386"/>
        <end position="412"/>
    </location>
</feature>
<feature type="transmembrane region" description="Helical" evidence="8">
    <location>
        <begin position="449"/>
        <end position="470"/>
    </location>
</feature>
<dbReference type="GO" id="GO:0016887">
    <property type="term" value="F:ATP hydrolysis activity"/>
    <property type="evidence" value="ECO:0007669"/>
    <property type="project" value="InterPro"/>
</dbReference>
<feature type="transmembrane region" description="Helical" evidence="8">
    <location>
        <begin position="534"/>
        <end position="556"/>
    </location>
</feature>
<name>A0A5E8CMB2_9ZZZZ</name>
<evidence type="ECO:0000256" key="8">
    <source>
        <dbReference type="SAM" id="Phobius"/>
    </source>
</evidence>
<evidence type="ECO:0000256" key="6">
    <source>
        <dbReference type="ARBA" id="ARBA00022989"/>
    </source>
</evidence>
<organism evidence="10">
    <name type="scientific">seawater metagenome</name>
    <dbReference type="NCBI Taxonomy" id="1561972"/>
    <lineage>
        <taxon>unclassified sequences</taxon>
        <taxon>metagenomes</taxon>
        <taxon>ecological metagenomes</taxon>
    </lineage>
</organism>
<protein>
    <submittedName>
        <fullName evidence="10">ABC-2 type transporter</fullName>
    </submittedName>
</protein>
<dbReference type="PANTHER" id="PTHR48041:SF139">
    <property type="entry name" value="PROTEIN SCARLET"/>
    <property type="match status" value="1"/>
</dbReference>
<feature type="domain" description="ABC transporter" evidence="9">
    <location>
        <begin position="4"/>
        <end position="241"/>
    </location>
</feature>
<reference evidence="10" key="1">
    <citation type="submission" date="2019-09" db="EMBL/GenBank/DDBJ databases">
        <authorList>
            <person name="Needham M D."/>
        </authorList>
    </citation>
    <scope>NUCLEOTIDE SEQUENCE</scope>
</reference>